<proteinExistence type="predicted"/>
<reference evidence="2" key="1">
    <citation type="submission" date="2014-12" db="EMBL/GenBank/DDBJ databases">
        <title>Insight into the proteome of Arion vulgaris.</title>
        <authorList>
            <person name="Aradska J."/>
            <person name="Bulat T."/>
            <person name="Smidak R."/>
            <person name="Sarate P."/>
            <person name="Gangsoo J."/>
            <person name="Sialana F."/>
            <person name="Bilban M."/>
            <person name="Lubec G."/>
        </authorList>
    </citation>
    <scope>NUCLEOTIDE SEQUENCE</scope>
    <source>
        <tissue evidence="2">Skin</tissue>
    </source>
</reference>
<accession>A0A0B6ZTL4</accession>
<evidence type="ECO:0000256" key="1">
    <source>
        <dbReference type="SAM" id="Phobius"/>
    </source>
</evidence>
<keyword evidence="1" id="KW-1133">Transmembrane helix</keyword>
<protein>
    <submittedName>
        <fullName evidence="2">Uncharacterized protein</fullName>
    </submittedName>
</protein>
<organism evidence="2">
    <name type="scientific">Arion vulgaris</name>
    <dbReference type="NCBI Taxonomy" id="1028688"/>
    <lineage>
        <taxon>Eukaryota</taxon>
        <taxon>Metazoa</taxon>
        <taxon>Spiralia</taxon>
        <taxon>Lophotrochozoa</taxon>
        <taxon>Mollusca</taxon>
        <taxon>Gastropoda</taxon>
        <taxon>Heterobranchia</taxon>
        <taxon>Euthyneura</taxon>
        <taxon>Panpulmonata</taxon>
        <taxon>Eupulmonata</taxon>
        <taxon>Stylommatophora</taxon>
        <taxon>Helicina</taxon>
        <taxon>Arionoidea</taxon>
        <taxon>Arionidae</taxon>
        <taxon>Arion</taxon>
    </lineage>
</organism>
<gene>
    <name evidence="2" type="primary">ORF80301</name>
</gene>
<evidence type="ECO:0000313" key="2">
    <source>
        <dbReference type="EMBL" id="CEK71903.1"/>
    </source>
</evidence>
<keyword evidence="1" id="KW-0812">Transmembrane</keyword>
<name>A0A0B6ZTL4_9EUPU</name>
<dbReference type="AlphaFoldDB" id="A0A0B6ZTL4"/>
<keyword evidence="1" id="KW-0472">Membrane</keyword>
<dbReference type="EMBL" id="HACG01025038">
    <property type="protein sequence ID" value="CEK71903.1"/>
    <property type="molecule type" value="Transcribed_RNA"/>
</dbReference>
<sequence>MISIHDIPSDSFILIATTFLQSFNYAEFVEKKDSPSIFQYLTVSYAVITVIITTCSTAI</sequence>
<feature type="transmembrane region" description="Helical" evidence="1">
    <location>
        <begin position="37"/>
        <end position="58"/>
    </location>
</feature>